<dbReference type="Pfam" id="PF13419">
    <property type="entry name" value="HAD_2"/>
    <property type="match status" value="1"/>
</dbReference>
<keyword evidence="1 3" id="KW-0378">Hydrolase</keyword>
<dbReference type="PANTHER" id="PTHR43434">
    <property type="entry name" value="PHOSPHOGLYCOLATE PHOSPHATASE"/>
    <property type="match status" value="1"/>
</dbReference>
<reference evidence="3 4" key="1">
    <citation type="submission" date="2024-01" db="EMBL/GenBank/DDBJ databases">
        <title>Seven novel Bacillus-like species.</title>
        <authorList>
            <person name="Liu G."/>
        </authorList>
    </citation>
    <scope>NUCLEOTIDE SEQUENCE [LARGE SCALE GENOMIC DNA]</scope>
    <source>
        <strain evidence="3 4">FJAT-53711</strain>
    </source>
</reference>
<accession>A0ABU8G199</accession>
<dbReference type="PRINTS" id="PR00413">
    <property type="entry name" value="HADHALOGNASE"/>
</dbReference>
<keyword evidence="4" id="KW-1185">Reference proteome</keyword>
<comment type="caution">
    <text evidence="3">The sequence shown here is derived from an EMBL/GenBank/DDBJ whole genome shotgun (WGS) entry which is preliminary data.</text>
</comment>
<dbReference type="InterPro" id="IPR041492">
    <property type="entry name" value="HAD_2"/>
</dbReference>
<evidence type="ECO:0000313" key="3">
    <source>
        <dbReference type="EMBL" id="MEI4831821.1"/>
    </source>
</evidence>
<dbReference type="GO" id="GO:0016787">
    <property type="term" value="F:hydrolase activity"/>
    <property type="evidence" value="ECO:0007669"/>
    <property type="project" value="UniProtKB-KW"/>
</dbReference>
<organism evidence="3 4">
    <name type="scientific">Bacillus yunxiaonensis</name>
    <dbReference type="NCBI Taxonomy" id="3127665"/>
    <lineage>
        <taxon>Bacteria</taxon>
        <taxon>Bacillati</taxon>
        <taxon>Bacillota</taxon>
        <taxon>Bacilli</taxon>
        <taxon>Bacillales</taxon>
        <taxon>Bacillaceae</taxon>
        <taxon>Bacillus</taxon>
    </lineage>
</organism>
<dbReference type="EMBL" id="JBAWSV010000008">
    <property type="protein sequence ID" value="MEI4831821.1"/>
    <property type="molecule type" value="Genomic_DNA"/>
</dbReference>
<dbReference type="RefSeq" id="WP_336483896.1">
    <property type="nucleotide sequence ID" value="NZ_JBAWSV010000008.1"/>
</dbReference>
<evidence type="ECO:0000256" key="1">
    <source>
        <dbReference type="ARBA" id="ARBA00022801"/>
    </source>
</evidence>
<dbReference type="PANTHER" id="PTHR43434:SF1">
    <property type="entry name" value="PHOSPHOGLYCOLATE PHOSPHATASE"/>
    <property type="match status" value="1"/>
</dbReference>
<dbReference type="InterPro" id="IPR050155">
    <property type="entry name" value="HAD-like_hydrolase_sf"/>
</dbReference>
<keyword evidence="2" id="KW-0460">Magnesium</keyword>
<dbReference type="Gene3D" id="1.10.150.520">
    <property type="match status" value="1"/>
</dbReference>
<dbReference type="NCBIfam" id="TIGR01549">
    <property type="entry name" value="HAD-SF-IA-v1"/>
    <property type="match status" value="1"/>
</dbReference>
<dbReference type="EC" id="3.-.-.-" evidence="3"/>
<dbReference type="SFLD" id="SFLDS00003">
    <property type="entry name" value="Haloacid_Dehalogenase"/>
    <property type="match status" value="1"/>
</dbReference>
<dbReference type="SFLD" id="SFLDG01129">
    <property type="entry name" value="C1.5:_HAD__Beta-PGM__Phosphata"/>
    <property type="match status" value="1"/>
</dbReference>
<dbReference type="Gene3D" id="3.40.50.1000">
    <property type="entry name" value="HAD superfamily/HAD-like"/>
    <property type="match status" value="1"/>
</dbReference>
<dbReference type="SUPFAM" id="SSF56784">
    <property type="entry name" value="HAD-like"/>
    <property type="match status" value="1"/>
</dbReference>
<evidence type="ECO:0000256" key="2">
    <source>
        <dbReference type="ARBA" id="ARBA00022842"/>
    </source>
</evidence>
<evidence type="ECO:0000313" key="4">
    <source>
        <dbReference type="Proteomes" id="UP001367922"/>
    </source>
</evidence>
<dbReference type="InterPro" id="IPR036412">
    <property type="entry name" value="HAD-like_sf"/>
</dbReference>
<protein>
    <submittedName>
        <fullName evidence="3">HAD family hydrolase</fullName>
        <ecNumber evidence="3">3.-.-.-</ecNumber>
    </submittedName>
</protein>
<dbReference type="InterPro" id="IPR006439">
    <property type="entry name" value="HAD-SF_hydro_IA"/>
</dbReference>
<name>A0ABU8G199_9BACI</name>
<dbReference type="Proteomes" id="UP001367922">
    <property type="component" value="Unassembled WGS sequence"/>
</dbReference>
<dbReference type="InterPro" id="IPR023214">
    <property type="entry name" value="HAD_sf"/>
</dbReference>
<gene>
    <name evidence="3" type="ORF">WAX78_20550</name>
</gene>
<proteinExistence type="predicted"/>
<sequence>MGEMKAILFDKDGTLMDFHSIWVKVAEEVVAELIRTYKLPTTLQTTLLQEIGVEEMFVNPHSVLAAGTSMDLAYIFCKYVPSISVTEMREWISEKLFFFMYKQRSHMKMTADLPKLLTKLKEQGYILGVVTADDYEPTQLFLQQYQLQSFFEFIVTSDTFPAQKPNKQIVDVFCEQFQLHPSEVVIVGDTPTDMYLAQNSGAGYAIGVLSGTGDKETLDPLSDILLPSVGELISDSGKLVWNETEKFMVNR</sequence>